<feature type="domain" description="Tyr recombinase" evidence="5">
    <location>
        <begin position="221"/>
        <end position="418"/>
    </location>
</feature>
<dbReference type="SUPFAM" id="SSF56349">
    <property type="entry name" value="DNA breaking-rejoining enzymes"/>
    <property type="match status" value="1"/>
</dbReference>
<dbReference type="InterPro" id="IPR010998">
    <property type="entry name" value="Integrase_recombinase_N"/>
</dbReference>
<dbReference type="InterPro" id="IPR011010">
    <property type="entry name" value="DNA_brk_join_enz"/>
</dbReference>
<organism evidence="6 7">
    <name type="scientific">Plantactinospora sonchi</name>
    <dbReference type="NCBI Taxonomy" id="1544735"/>
    <lineage>
        <taxon>Bacteria</taxon>
        <taxon>Bacillati</taxon>
        <taxon>Actinomycetota</taxon>
        <taxon>Actinomycetes</taxon>
        <taxon>Micromonosporales</taxon>
        <taxon>Micromonosporaceae</taxon>
        <taxon>Plantactinospora</taxon>
    </lineage>
</organism>
<evidence type="ECO:0000313" key="6">
    <source>
        <dbReference type="EMBL" id="MEE6257971.1"/>
    </source>
</evidence>
<dbReference type="InterPro" id="IPR050090">
    <property type="entry name" value="Tyrosine_recombinase_XerCD"/>
</dbReference>
<dbReference type="RefSeq" id="WP_331213077.1">
    <property type="nucleotide sequence ID" value="NZ_JAZGQK010000003.1"/>
</dbReference>
<evidence type="ECO:0000313" key="7">
    <source>
        <dbReference type="Proteomes" id="UP001332243"/>
    </source>
</evidence>
<evidence type="ECO:0000256" key="4">
    <source>
        <dbReference type="SAM" id="MobiDB-lite"/>
    </source>
</evidence>
<comment type="caution">
    <text evidence="6">The sequence shown here is derived from an EMBL/GenBank/DDBJ whole genome shotgun (WGS) entry which is preliminary data.</text>
</comment>
<dbReference type="InterPro" id="IPR002104">
    <property type="entry name" value="Integrase_catalytic"/>
</dbReference>
<keyword evidence="1" id="KW-0229">DNA integration</keyword>
<evidence type="ECO:0000256" key="1">
    <source>
        <dbReference type="ARBA" id="ARBA00022908"/>
    </source>
</evidence>
<feature type="region of interest" description="Disordered" evidence="4">
    <location>
        <begin position="1"/>
        <end position="28"/>
    </location>
</feature>
<dbReference type="EMBL" id="JAZGQK010000003">
    <property type="protein sequence ID" value="MEE6257971.1"/>
    <property type="molecule type" value="Genomic_DNA"/>
</dbReference>
<dbReference type="InterPro" id="IPR013762">
    <property type="entry name" value="Integrase-like_cat_sf"/>
</dbReference>
<sequence>MARRTMLGASDEGPSRRGARRNVNGEGNIRQRKDGRWEGRAWVYTSDGREIRRSVYGASWDEVHEKLTDLKAKTQAGVRVAGSIQSVSDFMAYWLKEVVGERVRPSTMRTYEWLSRCYVVPMLGNQRLGKVQPPTIRTFLNRAKSTCQCCAQGKDTARVASGKAAQCCAKKPRKCCESYPSDGTVRHLHRMIRAALQDAVVDGLLAENPARNLRLAHRYRPRFTPLTGEEAKLLLKTARGDRLYALYAVALALGLRRGEALGLRWEDVDLVDGFVFVRQSLQRLGGKLVFGPVKSDESERVIALPAPCLAALRQHRAAQGAEQKTAGKDWRDHGLVFTTGIGTPIEPRNLNRHFVRLLERAGLRRIRFHDLRHSCATLLYEQGVPIEKIQDVLGHSSPTITKLIYVEVTRQAQRSTTDKLGYLFDA</sequence>
<dbReference type="Proteomes" id="UP001332243">
    <property type="component" value="Unassembled WGS sequence"/>
</dbReference>
<dbReference type="PANTHER" id="PTHR30349">
    <property type="entry name" value="PHAGE INTEGRASE-RELATED"/>
    <property type="match status" value="1"/>
</dbReference>
<proteinExistence type="predicted"/>
<protein>
    <submittedName>
        <fullName evidence="6">Site-specific integrase</fullName>
    </submittedName>
</protein>
<evidence type="ECO:0000256" key="3">
    <source>
        <dbReference type="ARBA" id="ARBA00023172"/>
    </source>
</evidence>
<dbReference type="Gene3D" id="1.10.150.130">
    <property type="match status" value="1"/>
</dbReference>
<dbReference type="InterPro" id="IPR004107">
    <property type="entry name" value="Integrase_SAM-like_N"/>
</dbReference>
<name>A0ABU7RN91_9ACTN</name>
<accession>A0ABU7RN91</accession>
<keyword evidence="7" id="KW-1185">Reference proteome</keyword>
<dbReference type="CDD" id="cd01189">
    <property type="entry name" value="INT_ICEBs1_C_like"/>
    <property type="match status" value="1"/>
</dbReference>
<keyword evidence="2" id="KW-0238">DNA-binding</keyword>
<dbReference type="PANTHER" id="PTHR30349:SF91">
    <property type="entry name" value="INTA PROTEIN"/>
    <property type="match status" value="1"/>
</dbReference>
<keyword evidence="3" id="KW-0233">DNA recombination</keyword>
<dbReference type="Pfam" id="PF00589">
    <property type="entry name" value="Phage_integrase"/>
    <property type="match status" value="1"/>
</dbReference>
<evidence type="ECO:0000259" key="5">
    <source>
        <dbReference type="PROSITE" id="PS51898"/>
    </source>
</evidence>
<reference evidence="6 7" key="1">
    <citation type="submission" date="2024-01" db="EMBL/GenBank/DDBJ databases">
        <title>Genome insights into Plantactinospora sonchi sp. nov.</title>
        <authorList>
            <person name="Wang L."/>
        </authorList>
    </citation>
    <scope>NUCLEOTIDE SEQUENCE [LARGE SCALE GENOMIC DNA]</scope>
    <source>
        <strain evidence="6 7">NEAU-QY2</strain>
    </source>
</reference>
<dbReference type="Gene3D" id="1.10.443.10">
    <property type="entry name" value="Intergrase catalytic core"/>
    <property type="match status" value="1"/>
</dbReference>
<dbReference type="Pfam" id="PF14659">
    <property type="entry name" value="Phage_int_SAM_3"/>
    <property type="match status" value="1"/>
</dbReference>
<evidence type="ECO:0000256" key="2">
    <source>
        <dbReference type="ARBA" id="ARBA00023125"/>
    </source>
</evidence>
<dbReference type="PROSITE" id="PS51898">
    <property type="entry name" value="TYR_RECOMBINASE"/>
    <property type="match status" value="1"/>
</dbReference>
<gene>
    <name evidence="6" type="ORF">V1633_05625</name>
</gene>